<comment type="caution">
    <text evidence="2">The sequence shown here is derived from an EMBL/GenBank/DDBJ whole genome shotgun (WGS) entry which is preliminary data.</text>
</comment>
<dbReference type="PANTHER" id="PTHR22916:SF3">
    <property type="entry name" value="UDP-GLCNAC:BETAGAL BETA-1,3-N-ACETYLGLUCOSAMINYLTRANSFERASE-LIKE PROTEIN 1"/>
    <property type="match status" value="1"/>
</dbReference>
<reference evidence="2" key="2">
    <citation type="submission" date="2021-04" db="EMBL/GenBank/DDBJ databases">
        <authorList>
            <person name="Gilroy R."/>
        </authorList>
    </citation>
    <scope>NUCLEOTIDE SEQUENCE</scope>
    <source>
        <strain evidence="2">MalCec1-1739</strain>
    </source>
</reference>
<dbReference type="Proteomes" id="UP000787625">
    <property type="component" value="Unassembled WGS sequence"/>
</dbReference>
<evidence type="ECO:0000259" key="1">
    <source>
        <dbReference type="Pfam" id="PF00535"/>
    </source>
</evidence>
<accession>A0A9D2UIP9</accession>
<dbReference type="Pfam" id="PF00535">
    <property type="entry name" value="Glycos_transf_2"/>
    <property type="match status" value="1"/>
</dbReference>
<dbReference type="InterPro" id="IPR029044">
    <property type="entry name" value="Nucleotide-diphossugar_trans"/>
</dbReference>
<dbReference type="InterPro" id="IPR001173">
    <property type="entry name" value="Glyco_trans_2-like"/>
</dbReference>
<dbReference type="Gene3D" id="3.90.550.10">
    <property type="entry name" value="Spore Coat Polysaccharide Biosynthesis Protein SpsA, Chain A"/>
    <property type="match status" value="1"/>
</dbReference>
<protein>
    <submittedName>
        <fullName evidence="2">Glycosyltransferase</fullName>
        <ecNumber evidence="2">2.4.-.-</ecNumber>
    </submittedName>
</protein>
<sequence>IAGVVGQKADFGIRLIIAEDNSTDGTLAAARQWQARYPGIITVLHNGHNLGLQANFMSAYSHCDTEYVAICDGDDYWFDRHKLQTMVDYMDAHSECAVAFHRVINYYEYDRSKSLSNGGQRSITTVEDLARSNYITNSSVIYRRENLPVLPGWMAEIKSCDYAMHILNACHGNIRYFSRPMGIYRQHGSGIWSLRDKTDREKKLGMALDVRERLIDHLPPGQDAVREIIRDAHTRFALAEVAFSLAHGLDDAAARLTRRVMAYRPGWTQDDFAAALARATASLRPTARTHLTAMLKGARAAVSRCIPLPRP</sequence>
<dbReference type="EC" id="2.4.-.-" evidence="2"/>
<dbReference type="GO" id="GO:0016758">
    <property type="term" value="F:hexosyltransferase activity"/>
    <property type="evidence" value="ECO:0007669"/>
    <property type="project" value="UniProtKB-ARBA"/>
</dbReference>
<organism evidence="2 3">
    <name type="scientific">Candidatus Avibacteroides avistercoris</name>
    <dbReference type="NCBI Taxonomy" id="2840690"/>
    <lineage>
        <taxon>Bacteria</taxon>
        <taxon>Pseudomonadati</taxon>
        <taxon>Bacteroidota</taxon>
        <taxon>Bacteroidia</taxon>
        <taxon>Bacteroidales</taxon>
        <taxon>Bacteroidaceae</taxon>
        <taxon>Bacteroidaceae incertae sedis</taxon>
        <taxon>Candidatus Avibacteroides</taxon>
    </lineage>
</organism>
<name>A0A9D2UIP9_9BACT</name>
<dbReference type="EMBL" id="DWUP01000101">
    <property type="protein sequence ID" value="HJD53051.1"/>
    <property type="molecule type" value="Genomic_DNA"/>
</dbReference>
<feature type="non-terminal residue" evidence="2">
    <location>
        <position position="1"/>
    </location>
</feature>
<reference evidence="2" key="1">
    <citation type="journal article" date="2021" name="PeerJ">
        <title>Extensive microbial diversity within the chicken gut microbiome revealed by metagenomics and culture.</title>
        <authorList>
            <person name="Gilroy R."/>
            <person name="Ravi A."/>
            <person name="Getino M."/>
            <person name="Pursley I."/>
            <person name="Horton D.L."/>
            <person name="Alikhan N.F."/>
            <person name="Baker D."/>
            <person name="Gharbi K."/>
            <person name="Hall N."/>
            <person name="Watson M."/>
            <person name="Adriaenssens E.M."/>
            <person name="Foster-Nyarko E."/>
            <person name="Jarju S."/>
            <person name="Secka A."/>
            <person name="Antonio M."/>
            <person name="Oren A."/>
            <person name="Chaudhuri R.R."/>
            <person name="La Ragione R."/>
            <person name="Hildebrand F."/>
            <person name="Pallen M.J."/>
        </authorList>
    </citation>
    <scope>NUCLEOTIDE SEQUENCE</scope>
    <source>
        <strain evidence="2">MalCec1-1739</strain>
    </source>
</reference>
<evidence type="ECO:0000313" key="3">
    <source>
        <dbReference type="Proteomes" id="UP000787625"/>
    </source>
</evidence>
<evidence type="ECO:0000313" key="2">
    <source>
        <dbReference type="EMBL" id="HJD53051.1"/>
    </source>
</evidence>
<dbReference type="AlphaFoldDB" id="A0A9D2UIP9"/>
<dbReference type="PANTHER" id="PTHR22916">
    <property type="entry name" value="GLYCOSYLTRANSFERASE"/>
    <property type="match status" value="1"/>
</dbReference>
<gene>
    <name evidence="2" type="ORF">IAA93_04925</name>
</gene>
<proteinExistence type="predicted"/>
<dbReference type="SUPFAM" id="SSF53448">
    <property type="entry name" value="Nucleotide-diphospho-sugar transferases"/>
    <property type="match status" value="1"/>
</dbReference>
<feature type="domain" description="Glycosyltransferase 2-like" evidence="1">
    <location>
        <begin position="12"/>
        <end position="145"/>
    </location>
</feature>
<keyword evidence="2" id="KW-0328">Glycosyltransferase</keyword>
<keyword evidence="2" id="KW-0808">Transferase</keyword>